<dbReference type="PANTHER" id="PTHR43795:SF20">
    <property type="entry name" value="TRYPTOPHAN AMINOTRANSFERASE-RELATED PROTEIN 3"/>
    <property type="match status" value="1"/>
</dbReference>
<keyword evidence="3" id="KW-0663">Pyridoxal phosphate</keyword>
<dbReference type="Proteomes" id="UP000541444">
    <property type="component" value="Unassembled WGS sequence"/>
</dbReference>
<dbReference type="InterPro" id="IPR015424">
    <property type="entry name" value="PyrdxlP-dep_Trfase"/>
</dbReference>
<feature type="domain" description="Alliinase EGF-like" evidence="5">
    <location>
        <begin position="35"/>
        <end position="89"/>
    </location>
</feature>
<dbReference type="InterPro" id="IPR006948">
    <property type="entry name" value="Alliinase_C"/>
</dbReference>
<sequence length="462" mass="51102">MAEIHGVKFVLCLSFSLLLNLYFLWTSTRSVKELSWSKGAAVEAEVVASVSCSGHGRAFLDGVLVDGKPMCECNSCYVGADCSHFLDGCIADADSGDPLFLEPFWMKNAASSAVVVAGWHRMSYSFRDSHTRTSNELENHIRLLHAVIGNAVTEGRYIVIGVGSTQLLSAAVHALSPNGSASPAKVVATIPFYALYKAQTKYFNSEDSKWQGDTSLWENSTSLSKNTTDTSATFVEFVTSPNNPDGKLMKAVLDGSSVKTIYDHAYYWPHFTAIEAPADENVMIFTLSKVTGHAGSRFGWAVVKDKDVYERIAQYINLNILVATHDTQLRALKLLSVALKGGGKELFGFGYKAMRHRWKKLSRSLSKSSRFSLQNLEPMYCTYFEEVTGPSPAYAWLKCEREEDKDCHEVLKSAGIIGREGSVFGAESRYVRLSLLKGQDDFDWLLERIDALVSQEYGSRSI</sequence>
<evidence type="ECO:0000256" key="3">
    <source>
        <dbReference type="ARBA" id="ARBA00022898"/>
    </source>
</evidence>
<name>A0A7J7LXK6_9MAGN</name>
<keyword evidence="4" id="KW-0812">Transmembrane</keyword>
<keyword evidence="4" id="KW-0472">Membrane</keyword>
<gene>
    <name evidence="7" type="ORF">GIB67_009639</name>
</gene>
<dbReference type="GO" id="GO:0008483">
    <property type="term" value="F:transaminase activity"/>
    <property type="evidence" value="ECO:0007669"/>
    <property type="project" value="TreeGrafter"/>
</dbReference>
<evidence type="ECO:0000256" key="4">
    <source>
        <dbReference type="SAM" id="Phobius"/>
    </source>
</evidence>
<dbReference type="InterPro" id="IPR037029">
    <property type="entry name" value="Alliinase_N_sf"/>
</dbReference>
<comment type="similarity">
    <text evidence="2">Belongs to the alliinase family.</text>
</comment>
<dbReference type="EMBL" id="JACGCM010001915">
    <property type="protein sequence ID" value="KAF6147339.1"/>
    <property type="molecule type" value="Genomic_DNA"/>
</dbReference>
<dbReference type="PANTHER" id="PTHR43795">
    <property type="entry name" value="BIFUNCTIONAL ASPARTATE AMINOTRANSFERASE AND GLUTAMATE/ASPARTATE-PREPHENATE AMINOTRANSFERASE-RELATED"/>
    <property type="match status" value="1"/>
</dbReference>
<accession>A0A7J7LXK6</accession>
<dbReference type="InterPro" id="IPR015422">
    <property type="entry name" value="PyrdxlP-dep_Trfase_small"/>
</dbReference>
<feature type="transmembrane region" description="Helical" evidence="4">
    <location>
        <begin position="7"/>
        <end position="25"/>
    </location>
</feature>
<dbReference type="InterPro" id="IPR050478">
    <property type="entry name" value="Ethylene_sulfur-biosynth"/>
</dbReference>
<organism evidence="7 8">
    <name type="scientific">Kingdonia uniflora</name>
    <dbReference type="NCBI Taxonomy" id="39325"/>
    <lineage>
        <taxon>Eukaryota</taxon>
        <taxon>Viridiplantae</taxon>
        <taxon>Streptophyta</taxon>
        <taxon>Embryophyta</taxon>
        <taxon>Tracheophyta</taxon>
        <taxon>Spermatophyta</taxon>
        <taxon>Magnoliopsida</taxon>
        <taxon>Ranunculales</taxon>
        <taxon>Circaeasteraceae</taxon>
        <taxon>Kingdonia</taxon>
    </lineage>
</organism>
<dbReference type="InterPro" id="IPR006947">
    <property type="entry name" value="EGF_alliinase"/>
</dbReference>
<protein>
    <submittedName>
        <fullName evidence="7">Uncharacterized protein</fullName>
    </submittedName>
</protein>
<evidence type="ECO:0000256" key="2">
    <source>
        <dbReference type="ARBA" id="ARBA00006312"/>
    </source>
</evidence>
<dbReference type="AlphaFoldDB" id="A0A7J7LXK6"/>
<evidence type="ECO:0000256" key="1">
    <source>
        <dbReference type="ARBA" id="ARBA00001933"/>
    </source>
</evidence>
<dbReference type="OrthoDB" id="2020362at2759"/>
<feature type="domain" description="Alliinase C-terminal" evidence="6">
    <location>
        <begin position="91"/>
        <end position="452"/>
    </location>
</feature>
<comment type="cofactor">
    <cofactor evidence="1">
        <name>pyridoxal 5'-phosphate</name>
        <dbReference type="ChEBI" id="CHEBI:597326"/>
    </cofactor>
</comment>
<dbReference type="Gene3D" id="2.10.25.30">
    <property type="entry name" value="EGF-like, alliinase"/>
    <property type="match status" value="1"/>
</dbReference>
<evidence type="ECO:0000259" key="5">
    <source>
        <dbReference type="Pfam" id="PF04863"/>
    </source>
</evidence>
<dbReference type="GO" id="GO:0006520">
    <property type="term" value="P:amino acid metabolic process"/>
    <property type="evidence" value="ECO:0007669"/>
    <property type="project" value="TreeGrafter"/>
</dbReference>
<dbReference type="Pfam" id="PF04864">
    <property type="entry name" value="Alliinase_C"/>
    <property type="match status" value="1"/>
</dbReference>
<dbReference type="Gene3D" id="3.90.1150.10">
    <property type="entry name" value="Aspartate Aminotransferase, domain 1"/>
    <property type="match status" value="1"/>
</dbReference>
<dbReference type="Pfam" id="PF04863">
    <property type="entry name" value="EGF_alliinase"/>
    <property type="match status" value="1"/>
</dbReference>
<comment type="caution">
    <text evidence="7">The sequence shown here is derived from an EMBL/GenBank/DDBJ whole genome shotgun (WGS) entry which is preliminary data.</text>
</comment>
<dbReference type="GO" id="GO:0016846">
    <property type="term" value="F:carbon-sulfur lyase activity"/>
    <property type="evidence" value="ECO:0007669"/>
    <property type="project" value="InterPro"/>
</dbReference>
<dbReference type="CDD" id="cd00609">
    <property type="entry name" value="AAT_like"/>
    <property type="match status" value="1"/>
</dbReference>
<keyword evidence="8" id="KW-1185">Reference proteome</keyword>
<dbReference type="Gene3D" id="3.40.640.10">
    <property type="entry name" value="Type I PLP-dependent aspartate aminotransferase-like (Major domain)"/>
    <property type="match status" value="1"/>
</dbReference>
<dbReference type="SUPFAM" id="SSF53383">
    <property type="entry name" value="PLP-dependent transferases"/>
    <property type="match status" value="1"/>
</dbReference>
<evidence type="ECO:0000259" key="6">
    <source>
        <dbReference type="Pfam" id="PF04864"/>
    </source>
</evidence>
<dbReference type="InterPro" id="IPR015421">
    <property type="entry name" value="PyrdxlP-dep_Trfase_major"/>
</dbReference>
<reference evidence="7 8" key="1">
    <citation type="journal article" date="2020" name="IScience">
        <title>Genome Sequencing of the Endangered Kingdonia uniflora (Circaeasteraceae, Ranunculales) Reveals Potential Mechanisms of Evolutionary Specialization.</title>
        <authorList>
            <person name="Sun Y."/>
            <person name="Deng T."/>
            <person name="Zhang A."/>
            <person name="Moore M.J."/>
            <person name="Landis J.B."/>
            <person name="Lin N."/>
            <person name="Zhang H."/>
            <person name="Zhang X."/>
            <person name="Huang J."/>
            <person name="Zhang X."/>
            <person name="Sun H."/>
            <person name="Wang H."/>
        </authorList>
    </citation>
    <scope>NUCLEOTIDE SEQUENCE [LARGE SCALE GENOMIC DNA]</scope>
    <source>
        <strain evidence="7">TB1705</strain>
        <tissue evidence="7">Leaf</tissue>
    </source>
</reference>
<evidence type="ECO:0000313" key="7">
    <source>
        <dbReference type="EMBL" id="KAF6147339.1"/>
    </source>
</evidence>
<keyword evidence="4" id="KW-1133">Transmembrane helix</keyword>
<proteinExistence type="inferred from homology"/>
<evidence type="ECO:0000313" key="8">
    <source>
        <dbReference type="Proteomes" id="UP000541444"/>
    </source>
</evidence>